<keyword evidence="3" id="KW-0106">Calcium</keyword>
<dbReference type="Gene3D" id="2.60.450.20">
    <property type="match status" value="1"/>
</dbReference>
<dbReference type="InterPro" id="IPR015919">
    <property type="entry name" value="Cadherin-like_sf"/>
</dbReference>
<feature type="compositionally biased region" description="Polar residues" evidence="4">
    <location>
        <begin position="765"/>
        <end position="778"/>
    </location>
</feature>
<dbReference type="PROSITE" id="PS00330">
    <property type="entry name" value="HEMOLYSIN_CALCIUM"/>
    <property type="match status" value="7"/>
</dbReference>
<dbReference type="EMBL" id="JACCKB010000002">
    <property type="protein sequence ID" value="NYZ64887.1"/>
    <property type="molecule type" value="Genomic_DNA"/>
</dbReference>
<dbReference type="InterPro" id="IPR001343">
    <property type="entry name" value="Hemolysn_Ca-bd"/>
</dbReference>
<feature type="region of interest" description="Disordered" evidence="4">
    <location>
        <begin position="2032"/>
        <end position="2061"/>
    </location>
</feature>
<dbReference type="InterPro" id="IPR050557">
    <property type="entry name" value="RTX_toxin/Mannuronan_C5-epim"/>
</dbReference>
<evidence type="ECO:0000259" key="5">
    <source>
        <dbReference type="SMART" id="SM00736"/>
    </source>
</evidence>
<evidence type="ECO:0000313" key="6">
    <source>
        <dbReference type="EMBL" id="NYZ64887.1"/>
    </source>
</evidence>
<dbReference type="SUPFAM" id="SSF51120">
    <property type="entry name" value="beta-Roll"/>
    <property type="match status" value="7"/>
</dbReference>
<dbReference type="Pfam" id="PF05345">
    <property type="entry name" value="He_PIG"/>
    <property type="match status" value="1"/>
</dbReference>
<dbReference type="InterPro" id="IPR010566">
    <property type="entry name" value="Haemolys_ca-bd"/>
</dbReference>
<comment type="caution">
    <text evidence="6">The sequence shown here is derived from an EMBL/GenBank/DDBJ whole genome shotgun (WGS) entry which is preliminary data.</text>
</comment>
<accession>A0A853I5N1</accession>
<dbReference type="InterPro" id="IPR018511">
    <property type="entry name" value="Hemolysin-typ_Ca-bd_CS"/>
</dbReference>
<dbReference type="Pfam" id="PF06594">
    <property type="entry name" value="HCBP_related"/>
    <property type="match status" value="2"/>
</dbReference>
<dbReference type="PANTHER" id="PTHR38340">
    <property type="entry name" value="S-LAYER PROTEIN"/>
    <property type="match status" value="1"/>
</dbReference>
<dbReference type="InterPro" id="IPR047002">
    <property type="entry name" value="Tcp10_C_sf"/>
</dbReference>
<dbReference type="GO" id="GO:0005509">
    <property type="term" value="F:calcium ion binding"/>
    <property type="evidence" value="ECO:0007669"/>
    <property type="project" value="InterPro"/>
</dbReference>
<feature type="region of interest" description="Disordered" evidence="4">
    <location>
        <begin position="623"/>
        <end position="896"/>
    </location>
</feature>
<dbReference type="RefSeq" id="WP_180566908.1">
    <property type="nucleotide sequence ID" value="NZ_JACCKB010000002.1"/>
</dbReference>
<dbReference type="PANTHER" id="PTHR38340:SF1">
    <property type="entry name" value="S-LAYER PROTEIN"/>
    <property type="match status" value="1"/>
</dbReference>
<dbReference type="Pfam" id="PF17963">
    <property type="entry name" value="Big_9"/>
    <property type="match status" value="1"/>
</dbReference>
<feature type="compositionally biased region" description="Basic and acidic residues" evidence="4">
    <location>
        <begin position="485"/>
        <end position="498"/>
    </location>
</feature>
<dbReference type="InterPro" id="IPR006644">
    <property type="entry name" value="Cadg"/>
</dbReference>
<gene>
    <name evidence="6" type="ORF">H0A36_02635</name>
</gene>
<feature type="compositionally biased region" description="Low complexity" evidence="4">
    <location>
        <begin position="2172"/>
        <end position="2225"/>
    </location>
</feature>
<feature type="compositionally biased region" description="Polar residues" evidence="4">
    <location>
        <begin position="732"/>
        <end position="743"/>
    </location>
</feature>
<feature type="region of interest" description="Disordered" evidence="4">
    <location>
        <begin position="428"/>
        <end position="500"/>
    </location>
</feature>
<feature type="compositionally biased region" description="Polar residues" evidence="4">
    <location>
        <begin position="441"/>
        <end position="453"/>
    </location>
</feature>
<comment type="subcellular location">
    <subcellularLocation>
        <location evidence="1">Secreted</location>
    </subcellularLocation>
</comment>
<keyword evidence="7" id="KW-1185">Reference proteome</keyword>
<evidence type="ECO:0000256" key="4">
    <source>
        <dbReference type="SAM" id="MobiDB-lite"/>
    </source>
</evidence>
<sequence>MTISANDAKKLLNGLNNPTKEDVLNILNQVSYNSPGQAENNVITFFFSGNVGNLSNSEDFTRSAQSILNEMYGHATDSARARMNYSGSSEIFDVANSPVFQNKLIEAFGGDKEAAINFMNGIPDNNGIRSNGYFDTLSENLAKHAYGDVVSITPTANESYSVWNRSELPALLDNPNVTSINGVNREVLLAQYNSGGRTLDALMSISSQVNAASFGNVLSSGMRWYRPDGYIEGFDPGNFLSSLGIDSETAEFIPSGQGELLSNAIGKNIAENPELLSHLREGYNSLKETAANIADSSIGRFLTKSLPFLGLFFASIDAHAAYKQGDTGGAIRTLAKAGVEEFGSLGMELVVGTVVAAGLAAASAPASVVAVAGITTALIAGYAGSELANKTFDEALDALSNNSSALNLPQIDITQSFTLSFDQASKTLAGGQKRPNGKLASESTLKPETTENGSDSVEEKSEPEVSESNGAGSRLTLPTDGESTSSKDGESIIEHDNGTIDIKLPDGQIYRNKKAKDYKEHSDGRVEFTDLKGNKNIFYPKEKKREIYQEGGSKTTIYNDGTTEIITANGIKGVYYPNNRKEFYLKDGSVVIIEPDGQTSKVNHDGAKTSNVDITSSKEGISINGNTFKLPPNIRRDGPNSFTGGTPIKPGGHSTDLTGSALPENTRVNPDGNSFTGSTPIKLGGKSTDVTGSPLPENTRVNPDGNSFTGSTPIKPGGKSTDVTGSPLPENTRVNPDGNSFTGSIPIKPGGKSTDVTGSPLPENTRVNPDGNSFTGSTPIKPGGKSTDLTGSPLPENTRVNPDGNSFTGSTPIKPGGKNTDVTGGPLPEGTKVNPDGNSFSGPGDDLLNVDPSPSGETQGETSEPAEAPVKKGGEGGKAAKPAGNGSQGSNQIIPKDPLVLDLDGDGVELSSLNESNAYFDLNGDGFATHTSWLKGDDGFLALDRNLDGSINNISELFGSPERTGYEELKELDSNNDQQINKYDKQFNQLKIWQDKNGDGVSQHNELKTLDQIGIASISLEYENVSDQVNADAQIARQGKFQWKNGSEGLTAETSGIAADVLFASNPTFTRYTGTVDLDPDVRTVSNIKGYGQMPDLHIAMSLNPELKDYVLNIFSSSATDKLMTEFETLLVKWAGVENIQISDIDPNHRLNVNPNTGRVDFRLAGENFTLPQLGLIKAYTGMGELLLGDGQWRENGEIVTTGGYYRQAYNQIVRNLLTKVAVANGLLTDIMPELSYNPSSDLLTLNTNIDAQLFDRALANMGASLDNSIAISTQWVIITALLELDPLSVDLLKDPIQQLILSFENKNSDKLESLFNNPVFKYLEVDLNIGTSGADYLEGGIGKNNILGFSGNDEIHGNRDNDLLIGNQGNDYLYGKEGNDKLYGGKGHDNLFGQAGNDKLVGEEGDDKLDGGEGDDRLFGGEGDDRLNGGQGDDRLYGGKGDDVINTGTGNDFISAGAGDDILGVGKYVTIEFGAGDGIDEIVNLANGTEKNITIKIKENITSDKLRFLKFGNALVIGFVDNYQDFFILDQYLNADEKVSIKIELPNGDKVSEFPATGFFMDVNKYKQSRQINYYIQGATSASIGYRLRGTEWASRIDGFGIQGTRESDIIFGSAKNDHISDKGLHGGDDYVDARGGDDIIEIAGGSAEVHGGDGNDDILISRGQVTGGRGDDKIKFNAATAFFRKGDGKDALTIGNNSRLQFESPITADGLSFSMDQQDLIIDFPWEGDQIRLTDFVIREGLRLDRVVLAFSDGKEVTTEAIYNELGKTVEKPIANPDSFVTKEDSSFLIDPQKLFVNDFIGENLSPLIIEFFDVKSGYIEERWVTIGQIPWVFYPDENFDGIASFKYRLSNGFKEAEGEVTITVESVNDAPIIERRLNNIRWQAGDEFSYRLPANSFYDPDADDTLTLAATLADGEALPDWLQFDAEQQRFIGEPPADFSGDLAIKLTATDNAGESVSQSFTLTILPAEDTSSTTGEETTPELSDFAQVKTGTNDDEQLLGSQEADLIKGLGGNDRVFAFNGDDYLQGGAGDDRLNGGNGSGKTNDGNDTLEGGAGNDVLYGEAGDDHLVGGIGDDHYYYGVNGGVDTIDNTGGGNDWLFFINGITREQLSYHREDDDLIVRVDGDESQQVRVLNHFKGGDFAIKYIQPSGGYAIPTSSIERELAAQSGAETETAENTGTDNNQSTTTDNSENTTDNTSTTESGTNNSQETTGENTGSTDTTPIDTQVDSYVHLGGHGNNSFTGTSNAETFLGGAGDDTYVFKLGGGQDTIIDTQGKNRLVFEGIQFNQVGSNLFKSGNDLQLSVTGTQDKVIIKDFFTTANIDTIAFKTGGEIKASQLFGIFGLTMPAASAESQPDILGDNTANTLTGTDAAEIIKGYDDNDTLTGGKGNDTLIGGRGNDRYVFKQGDGVDTIIGEGGGTDTIHFEGFSYRDIAQNLFKMGSDLELSKKGTSDKLIVKDFFLGGDNIVDNITFSGGGQLAGAQIFQIFGITNPNPVQSPNYTGLPNETDYAVVFKGDGSSQAITGSTGADWLEAGAGNDVLAGGIGNDLLLGGQGHDTYQFAVGDGQDTINNLTTTPDQDTDVLSLSGISTDKLWLTQEGDDLKVDVLGSADQVTVQNWFADEGYQLDTIETDNAVLSAEKVDTLVQAMAAFNNYETTDGNLTPEVQTAINPVLAAAWQSK</sequence>
<feature type="compositionally biased region" description="Polar residues" evidence="4">
    <location>
        <begin position="699"/>
        <end position="712"/>
    </location>
</feature>
<feature type="compositionally biased region" description="Polar residues" evidence="4">
    <location>
        <begin position="666"/>
        <end position="679"/>
    </location>
</feature>
<proteinExistence type="predicted"/>
<evidence type="ECO:0000256" key="3">
    <source>
        <dbReference type="ARBA" id="ARBA00022837"/>
    </source>
</evidence>
<dbReference type="GO" id="GO:0016020">
    <property type="term" value="C:membrane"/>
    <property type="evidence" value="ECO:0007669"/>
    <property type="project" value="InterPro"/>
</dbReference>
<dbReference type="Gene3D" id="2.60.40.10">
    <property type="entry name" value="Immunoglobulins"/>
    <property type="match status" value="1"/>
</dbReference>
<evidence type="ECO:0000313" key="7">
    <source>
        <dbReference type="Proteomes" id="UP000569732"/>
    </source>
</evidence>
<organism evidence="6 7">
    <name type="scientific">Spartinivicinus marinus</name>
    <dbReference type="NCBI Taxonomy" id="2994442"/>
    <lineage>
        <taxon>Bacteria</taxon>
        <taxon>Pseudomonadati</taxon>
        <taxon>Pseudomonadota</taxon>
        <taxon>Gammaproteobacteria</taxon>
        <taxon>Oceanospirillales</taxon>
        <taxon>Zooshikellaceae</taxon>
        <taxon>Spartinivicinus</taxon>
    </lineage>
</organism>
<name>A0A853I5N1_9GAMM</name>
<dbReference type="Pfam" id="PF00353">
    <property type="entry name" value="HemolysinCabind"/>
    <property type="match status" value="9"/>
</dbReference>
<keyword evidence="2" id="KW-0964">Secreted</keyword>
<reference evidence="6 7" key="1">
    <citation type="submission" date="2020-07" db="EMBL/GenBank/DDBJ databases">
        <title>Endozoicomonas sp. nov., isolated from sediment.</title>
        <authorList>
            <person name="Gu T."/>
        </authorList>
    </citation>
    <scope>NUCLEOTIDE SEQUENCE [LARGE SCALE GENOMIC DNA]</scope>
    <source>
        <strain evidence="6 7">SM1973</strain>
    </source>
</reference>
<dbReference type="GO" id="GO:0005576">
    <property type="term" value="C:extracellular region"/>
    <property type="evidence" value="ECO:0007669"/>
    <property type="project" value="UniProtKB-SubCell"/>
</dbReference>
<evidence type="ECO:0000256" key="2">
    <source>
        <dbReference type="ARBA" id="ARBA00022525"/>
    </source>
</evidence>
<dbReference type="Proteomes" id="UP000569732">
    <property type="component" value="Unassembled WGS sequence"/>
</dbReference>
<dbReference type="SUPFAM" id="SSF49313">
    <property type="entry name" value="Cadherin-like"/>
    <property type="match status" value="1"/>
</dbReference>
<evidence type="ECO:0000256" key="1">
    <source>
        <dbReference type="ARBA" id="ARBA00004613"/>
    </source>
</evidence>
<dbReference type="PRINTS" id="PR00313">
    <property type="entry name" value="CABNDNGRPT"/>
</dbReference>
<dbReference type="InterPro" id="IPR011049">
    <property type="entry name" value="Serralysin-like_metalloprot_C"/>
</dbReference>
<dbReference type="InterPro" id="IPR013783">
    <property type="entry name" value="Ig-like_fold"/>
</dbReference>
<feature type="region of interest" description="Disordered" evidence="4">
    <location>
        <begin position="1403"/>
        <end position="1426"/>
    </location>
</feature>
<feature type="compositionally biased region" description="Basic and acidic residues" evidence="4">
    <location>
        <begin position="1409"/>
        <end position="1426"/>
    </location>
</feature>
<feature type="region of interest" description="Disordered" evidence="4">
    <location>
        <begin position="2166"/>
        <end position="2235"/>
    </location>
</feature>
<dbReference type="SMART" id="SM00736">
    <property type="entry name" value="CADG"/>
    <property type="match status" value="1"/>
</dbReference>
<feature type="domain" description="Dystroglycan-type cadherin-like" evidence="5">
    <location>
        <begin position="1875"/>
        <end position="1975"/>
    </location>
</feature>
<protein>
    <recommendedName>
        <fullName evidence="5">Dystroglycan-type cadherin-like domain-containing protein</fullName>
    </recommendedName>
</protein>
<feature type="compositionally biased region" description="Polar residues" evidence="4">
    <location>
        <begin position="798"/>
        <end position="811"/>
    </location>
</feature>
<dbReference type="Gene3D" id="2.160.20.160">
    <property type="match status" value="1"/>
</dbReference>
<dbReference type="Gene3D" id="2.150.10.10">
    <property type="entry name" value="Serralysin-like metalloprotease, C-terminal"/>
    <property type="match status" value="5"/>
</dbReference>